<feature type="transmembrane region" description="Helical" evidence="14">
    <location>
        <begin position="520"/>
        <end position="541"/>
    </location>
</feature>
<comment type="caution">
    <text evidence="18">The sequence shown here is derived from an EMBL/GenBank/DDBJ whole genome shotgun (WGS) entry which is preliminary data.</text>
</comment>
<feature type="transmembrane region" description="Helical" evidence="14">
    <location>
        <begin position="148"/>
        <end position="167"/>
    </location>
</feature>
<keyword evidence="8" id="KW-0574">Periplasm</keyword>
<evidence type="ECO:0000256" key="15">
    <source>
        <dbReference type="SAM" id="SignalP"/>
    </source>
</evidence>
<dbReference type="AlphaFoldDB" id="A0A1J4NYG9"/>
<dbReference type="GO" id="GO:0005886">
    <property type="term" value="C:plasma membrane"/>
    <property type="evidence" value="ECO:0007669"/>
    <property type="project" value="UniProtKB-SubCell"/>
</dbReference>
<dbReference type="PANTHER" id="PTHR34820:SF4">
    <property type="entry name" value="INNER MEMBRANE PROTEIN YEBZ"/>
    <property type="match status" value="1"/>
</dbReference>
<feature type="transmembrane region" description="Helical" evidence="14">
    <location>
        <begin position="326"/>
        <end position="343"/>
    </location>
</feature>
<feature type="compositionally biased region" description="Basic and acidic residues" evidence="13">
    <location>
        <begin position="393"/>
        <end position="410"/>
    </location>
</feature>
<evidence type="ECO:0000259" key="16">
    <source>
        <dbReference type="Pfam" id="PF04234"/>
    </source>
</evidence>
<evidence type="ECO:0000256" key="14">
    <source>
        <dbReference type="SAM" id="Phobius"/>
    </source>
</evidence>
<evidence type="ECO:0000256" key="12">
    <source>
        <dbReference type="ARBA" id="ARBA00070395"/>
    </source>
</evidence>
<proteinExistence type="inferred from homology"/>
<dbReference type="FunFam" id="2.60.40.1220:FF:000001">
    <property type="entry name" value="CopC domain-containing protein YobA"/>
    <property type="match status" value="1"/>
</dbReference>
<evidence type="ECO:0000256" key="1">
    <source>
        <dbReference type="ARBA" id="ARBA00004418"/>
    </source>
</evidence>
<feature type="transmembrane region" description="Helical" evidence="14">
    <location>
        <begin position="355"/>
        <end position="375"/>
    </location>
</feature>
<feature type="domain" description="CopC" evidence="16">
    <location>
        <begin position="23"/>
        <end position="119"/>
    </location>
</feature>
<evidence type="ECO:0000256" key="10">
    <source>
        <dbReference type="ARBA" id="ARBA00023008"/>
    </source>
</evidence>
<dbReference type="GO" id="GO:0005507">
    <property type="term" value="F:copper ion binding"/>
    <property type="evidence" value="ECO:0007669"/>
    <property type="project" value="InterPro"/>
</dbReference>
<dbReference type="Proteomes" id="UP000034196">
    <property type="component" value="Unassembled WGS sequence"/>
</dbReference>
<dbReference type="InterPro" id="IPR007348">
    <property type="entry name" value="CopC_dom"/>
</dbReference>
<keyword evidence="7 15" id="KW-0732">Signal</keyword>
<dbReference type="InterPro" id="IPR032694">
    <property type="entry name" value="CopC/D"/>
</dbReference>
<feature type="transmembrane region" description="Helical" evidence="14">
    <location>
        <begin position="225"/>
        <end position="243"/>
    </location>
</feature>
<keyword evidence="6" id="KW-0479">Metal-binding</keyword>
<dbReference type="GO" id="GO:0046688">
    <property type="term" value="P:response to copper ion"/>
    <property type="evidence" value="ECO:0007669"/>
    <property type="project" value="InterPro"/>
</dbReference>
<keyword evidence="4" id="KW-1003">Cell membrane</keyword>
<dbReference type="Pfam" id="PF04234">
    <property type="entry name" value="CopC"/>
    <property type="match status" value="1"/>
</dbReference>
<evidence type="ECO:0000313" key="18">
    <source>
        <dbReference type="EMBL" id="OIJ67106.1"/>
    </source>
</evidence>
<feature type="chain" id="PRO_5039199991" description="Protein YobA" evidence="15">
    <location>
        <begin position="25"/>
        <end position="673"/>
    </location>
</feature>
<feature type="region of interest" description="Disordered" evidence="13">
    <location>
        <begin position="386"/>
        <end position="513"/>
    </location>
</feature>
<comment type="similarity">
    <text evidence="3">Belongs to the CopC family.</text>
</comment>
<dbReference type="GO" id="GO:0042597">
    <property type="term" value="C:periplasmic space"/>
    <property type="evidence" value="ECO:0007669"/>
    <property type="project" value="UniProtKB-SubCell"/>
</dbReference>
<evidence type="ECO:0000256" key="2">
    <source>
        <dbReference type="ARBA" id="ARBA00004651"/>
    </source>
</evidence>
<keyword evidence="19" id="KW-1185">Reference proteome</keyword>
<organism evidence="18 19">
    <name type="scientific">Streptomyces mangrovisoli</name>
    <dbReference type="NCBI Taxonomy" id="1428628"/>
    <lineage>
        <taxon>Bacteria</taxon>
        <taxon>Bacillati</taxon>
        <taxon>Actinomycetota</taxon>
        <taxon>Actinomycetes</taxon>
        <taxon>Kitasatosporales</taxon>
        <taxon>Streptomycetaceae</taxon>
        <taxon>Streptomyces</taxon>
    </lineage>
</organism>
<accession>A0A1J4NYG9</accession>
<sequence>MVGTVLALLVPLVLGAAGTASAHAALRGSDPSDGGVVKSAPRYVTLTFSESVTLLDDSFRVLDPGNRRLRTGEPAHAPGRSDTARVRLPGRLATGTYTVAWRVVSADSHPVSGALTFSVGKPSTTPPQIAADPVEDPVTGSLYDLARYAAYLAAALLVGTAAFAALCRPPDRSVLRRPLLWGWWALFASTAVLLLLRAPYEAGTGPAAAFDGEGLRRALTGRPGLALLARLALLAAAVPLGAWQRRRTTRAGLAAGTALAVALTLTWALTDHASAGIQVPVAVASSVLHLLATAVWLGGLAALLTTLRAAPADADLAAPVRRFSRIAFGAVAVLVVTGVYQSWRGLGSWQALTDTSYGRLLLAKTAAVLLLLAVASRSRRWTGRLGETGAAGARERVPERDPERGPERVQEPASVGATCVPAEAAGRTAPAAVRASDASDALDASDARDAPHALNAPDAPDALGAFDASDAPDTLGAPSPPGPPGAKSAKSAPGAPDTPGTSGTSGTSGDDPRKALRRTVLAEVAVAVVVLLITTVLTSTLPGRAAAEEQASAGAQTGLPVASVTTVPFDTGTAGGRGSVQVTLDPGRAGRMSAQAVVFGADGGLAAVPELRVSFTLSSRRIGPIDAKLTDRGGYWACDSLDLPLPGTWTMKVTVRVSDIDQVSVERPVRITR</sequence>
<feature type="compositionally biased region" description="Low complexity" evidence="13">
    <location>
        <begin position="420"/>
        <end position="444"/>
    </location>
</feature>
<protein>
    <recommendedName>
        <fullName evidence="12">Protein YobA</fullName>
    </recommendedName>
</protein>
<evidence type="ECO:0000256" key="4">
    <source>
        <dbReference type="ARBA" id="ARBA00022475"/>
    </source>
</evidence>
<dbReference type="InterPro" id="IPR014755">
    <property type="entry name" value="Cu-Rt/internalin_Ig-like"/>
</dbReference>
<evidence type="ECO:0000256" key="8">
    <source>
        <dbReference type="ARBA" id="ARBA00022764"/>
    </source>
</evidence>
<evidence type="ECO:0000256" key="11">
    <source>
        <dbReference type="ARBA" id="ARBA00023136"/>
    </source>
</evidence>
<dbReference type="GO" id="GO:0006825">
    <property type="term" value="P:copper ion transport"/>
    <property type="evidence" value="ECO:0007669"/>
    <property type="project" value="InterPro"/>
</dbReference>
<dbReference type="Gene3D" id="2.60.40.1220">
    <property type="match status" value="1"/>
</dbReference>
<dbReference type="InterPro" id="IPR014756">
    <property type="entry name" value="Ig_E-set"/>
</dbReference>
<evidence type="ECO:0000256" key="3">
    <source>
        <dbReference type="ARBA" id="ARBA00010509"/>
    </source>
</evidence>
<evidence type="ECO:0000313" key="19">
    <source>
        <dbReference type="Proteomes" id="UP000034196"/>
    </source>
</evidence>
<feature type="transmembrane region" description="Helical" evidence="14">
    <location>
        <begin position="281"/>
        <end position="305"/>
    </location>
</feature>
<evidence type="ECO:0000259" key="17">
    <source>
        <dbReference type="Pfam" id="PF05425"/>
    </source>
</evidence>
<comment type="subcellular location">
    <subcellularLocation>
        <location evidence="2">Cell membrane</location>
        <topology evidence="2">Multi-pass membrane protein</topology>
    </subcellularLocation>
    <subcellularLocation>
        <location evidence="1">Periplasm</location>
    </subcellularLocation>
</comment>
<feature type="transmembrane region" description="Helical" evidence="14">
    <location>
        <begin position="179"/>
        <end position="196"/>
    </location>
</feature>
<name>A0A1J4NYG9_9ACTN</name>
<keyword evidence="11 14" id="KW-0472">Membrane</keyword>
<feature type="domain" description="Copper resistance protein D" evidence="17">
    <location>
        <begin position="320"/>
        <end position="389"/>
    </location>
</feature>
<dbReference type="PANTHER" id="PTHR34820">
    <property type="entry name" value="INNER MEMBRANE PROTEIN YEBZ"/>
    <property type="match status" value="1"/>
</dbReference>
<reference evidence="18" key="1">
    <citation type="submission" date="2016-10" db="EMBL/GenBank/DDBJ databases">
        <title>Genome sequence of Streptomyces mangrovisoli MUSC 149.</title>
        <authorList>
            <person name="Lee L.-H."/>
            <person name="Ser H.-L."/>
        </authorList>
    </citation>
    <scope>NUCLEOTIDE SEQUENCE [LARGE SCALE GENOMIC DNA]</scope>
    <source>
        <strain evidence="18">MUSC 149</strain>
    </source>
</reference>
<evidence type="ECO:0000256" key="13">
    <source>
        <dbReference type="SAM" id="MobiDB-lite"/>
    </source>
</evidence>
<evidence type="ECO:0000256" key="9">
    <source>
        <dbReference type="ARBA" id="ARBA00022989"/>
    </source>
</evidence>
<feature type="compositionally biased region" description="Low complexity" evidence="13">
    <location>
        <begin position="485"/>
        <end position="509"/>
    </location>
</feature>
<dbReference type="EMBL" id="LAVA02000033">
    <property type="protein sequence ID" value="OIJ67106.1"/>
    <property type="molecule type" value="Genomic_DNA"/>
</dbReference>
<dbReference type="SUPFAM" id="SSF81296">
    <property type="entry name" value="E set domains"/>
    <property type="match status" value="1"/>
</dbReference>
<dbReference type="Pfam" id="PF05425">
    <property type="entry name" value="CopD"/>
    <property type="match status" value="1"/>
</dbReference>
<evidence type="ECO:0000256" key="5">
    <source>
        <dbReference type="ARBA" id="ARBA00022692"/>
    </source>
</evidence>
<gene>
    <name evidence="18" type="ORF">WN71_015410</name>
</gene>
<keyword evidence="5 14" id="KW-0812">Transmembrane</keyword>
<feature type="transmembrane region" description="Helical" evidence="14">
    <location>
        <begin position="250"/>
        <end position="269"/>
    </location>
</feature>
<dbReference type="STRING" id="1428628.WN71_015410"/>
<evidence type="ECO:0000256" key="7">
    <source>
        <dbReference type="ARBA" id="ARBA00022729"/>
    </source>
</evidence>
<dbReference type="OrthoDB" id="5242236at2"/>
<keyword evidence="10" id="KW-0186">Copper</keyword>
<keyword evidence="9 14" id="KW-1133">Transmembrane helix</keyword>
<evidence type="ECO:0000256" key="6">
    <source>
        <dbReference type="ARBA" id="ARBA00022723"/>
    </source>
</evidence>
<dbReference type="InterPro" id="IPR008457">
    <property type="entry name" value="Cu-R_CopD_dom"/>
</dbReference>
<feature type="signal peptide" evidence="15">
    <location>
        <begin position="1"/>
        <end position="24"/>
    </location>
</feature>